<dbReference type="AlphaFoldDB" id="H7EIG7"/>
<organism evidence="4 5">
    <name type="scientific">Treponema saccharophilum DSM 2985</name>
    <dbReference type="NCBI Taxonomy" id="907348"/>
    <lineage>
        <taxon>Bacteria</taxon>
        <taxon>Pseudomonadati</taxon>
        <taxon>Spirochaetota</taxon>
        <taxon>Spirochaetia</taxon>
        <taxon>Spirochaetales</taxon>
        <taxon>Treponemataceae</taxon>
        <taxon>Treponema</taxon>
    </lineage>
</organism>
<sequence length="1041" mass="116466">MSFKKFRMATFTFLTAILAATAESGAKPTLGGIDALIESKDYNAALMMASEYMKSNPQDFDRAQKRIERIMKERLSFDEKAEMLADTMKNDSENDEHKMDLILELENAETNQTEPAQELTRQARKTLALKFYIARYNSIMKSGYALVRDGDYGGATEKFREGFTLKPNDTDRTFDAEHPDGVPVVYADDITVPVAETMGRIEESLPAMTDIIERCQRSYESFMGAMKAADFAAAKKAQGGVAESFGELAKWRENLIEEVGRLKEIDKTANERNPLLAGFSYITFTLGFVTGDDNEKSTGILGTLDSFWNTRVESMKDEAYSLIRERFASIKENLPIGRIRELSPLIAEQKELASSVPVLAEIGKEIHALHSLVKTDDGREIGKLFTEYGKSLDFAVRFAGTLSKILDETEILSDEELVRDAADIEDGNFVEGDEFFRHHVGSALRYGQFLAAADKDDGYIKTEQAREDGFFAETDTSHRQKIGRTAGAQLSDDVLDFRDAIAYGQELRALNNKEADENERKLWLGLAATAGATSQSAVDDSMILITRAKTLMDGIEVKSARITNEDGEEETLTKRYPSEARTTLLRLLSETEEKSGQLKEWRKLLSDGEKVRPEITNFGSGVKAFDGSIRELDGIIAESRTISSAAEKQMMRAEQALNEAKLNYEKAVGALGKEDFTEARRRLEFSRQKYTESLSLQESATIRNESDEILGALGERIVREENEFVIREVRALKDGAQDSFYEGDFEQAEKKLVRAQARWATTNTESDAEIENLLDIVRTARTMQTGRKLSPSDPLYSDMSQLLSAATQLYGEGEKLLKKGRKTDADEKLSLAQEKIRAIQQIYALNEDAALLSLRIEKLTDPKAFGENFPAKVRQAEEMKSVRERLAALENLESINPSYPGLSKKIYDLKLSIGIIRKPVTDTTKKDSDDLYNRALAIFNSAGTNQARLREATGLLDRAIALNPSNRNATRLKDRIQSRIGGTAVAVLTSNDEQMYQRAVNFFTAGNYLMADSILKTLLKNPAAQKSAKIMDLRRRVDNRL</sequence>
<name>H7EIG7_9SPIR</name>
<evidence type="ECO:0000256" key="2">
    <source>
        <dbReference type="SAM" id="Coils"/>
    </source>
</evidence>
<comment type="caution">
    <text evidence="4">The sequence shown here is derived from an EMBL/GenBank/DDBJ whole genome shotgun (WGS) entry which is preliminary data.</text>
</comment>
<gene>
    <name evidence="4" type="ORF">TresaDRAFT_1898</name>
</gene>
<feature type="repeat" description="TPR" evidence="1">
    <location>
        <begin position="136"/>
        <end position="169"/>
    </location>
</feature>
<dbReference type="InterPro" id="IPR019734">
    <property type="entry name" value="TPR_rpt"/>
</dbReference>
<evidence type="ECO:0000313" key="5">
    <source>
        <dbReference type="Proteomes" id="UP000003571"/>
    </source>
</evidence>
<dbReference type="eggNOG" id="ENOG5033Q9N">
    <property type="taxonomic scope" value="Bacteria"/>
</dbReference>
<dbReference type="Proteomes" id="UP000003571">
    <property type="component" value="Unassembled WGS sequence"/>
</dbReference>
<keyword evidence="1" id="KW-0802">TPR repeat</keyword>
<proteinExistence type="predicted"/>
<protein>
    <submittedName>
        <fullName evidence="4">Uncharacterized protein</fullName>
    </submittedName>
</protein>
<keyword evidence="2" id="KW-0175">Coiled coil</keyword>
<dbReference type="STRING" id="907348.TresaDRAFT_1898"/>
<dbReference type="RefSeq" id="WP_002702739.1">
    <property type="nucleotide sequence ID" value="NZ_AGRW01000036.1"/>
</dbReference>
<evidence type="ECO:0000256" key="1">
    <source>
        <dbReference type="PROSITE-ProRule" id="PRU00339"/>
    </source>
</evidence>
<feature type="signal peptide" evidence="3">
    <location>
        <begin position="1"/>
        <end position="22"/>
    </location>
</feature>
<feature type="chain" id="PRO_5003608665" evidence="3">
    <location>
        <begin position="23"/>
        <end position="1041"/>
    </location>
</feature>
<accession>H7EIG7</accession>
<keyword evidence="5" id="KW-1185">Reference proteome</keyword>
<evidence type="ECO:0000313" key="4">
    <source>
        <dbReference type="EMBL" id="EIC02618.1"/>
    </source>
</evidence>
<reference evidence="4 5" key="1">
    <citation type="submission" date="2011-09" db="EMBL/GenBank/DDBJ databases">
        <title>The draft genome of Treponema saccharophilum DSM 2985.</title>
        <authorList>
            <consortium name="US DOE Joint Genome Institute (JGI-PGF)"/>
            <person name="Lucas S."/>
            <person name="Copeland A."/>
            <person name="Lapidus A."/>
            <person name="Glavina del Rio T."/>
            <person name="Dalin E."/>
            <person name="Tice H."/>
            <person name="Bruce D."/>
            <person name="Goodwin L."/>
            <person name="Pitluck S."/>
            <person name="Peters L."/>
            <person name="Kyrpides N."/>
            <person name="Mavromatis K."/>
            <person name="Ivanova N."/>
            <person name="Markowitz V."/>
            <person name="Cheng J.-F."/>
            <person name="Hugenholtz P."/>
            <person name="Woyke T."/>
            <person name="Wu D."/>
            <person name="Gronow S."/>
            <person name="Wellnitz S."/>
            <person name="Brambilla E."/>
            <person name="Klenk H.-P."/>
            <person name="Eisen J.A."/>
        </authorList>
    </citation>
    <scope>NUCLEOTIDE SEQUENCE [LARGE SCALE GENOMIC DNA]</scope>
    <source>
        <strain evidence="4 5">DSM 2985</strain>
    </source>
</reference>
<dbReference type="OrthoDB" id="353373at2"/>
<evidence type="ECO:0000256" key="3">
    <source>
        <dbReference type="SAM" id="SignalP"/>
    </source>
</evidence>
<keyword evidence="3" id="KW-0732">Signal</keyword>
<feature type="coiled-coil region" evidence="2">
    <location>
        <begin position="643"/>
        <end position="670"/>
    </location>
</feature>
<dbReference type="PROSITE" id="PS50005">
    <property type="entry name" value="TPR"/>
    <property type="match status" value="1"/>
</dbReference>
<dbReference type="PATRIC" id="fig|907348.3.peg.610"/>
<dbReference type="EMBL" id="AGRW01000036">
    <property type="protein sequence ID" value="EIC02618.1"/>
    <property type="molecule type" value="Genomic_DNA"/>
</dbReference>